<evidence type="ECO:0000256" key="1">
    <source>
        <dbReference type="ARBA" id="ARBA00023015"/>
    </source>
</evidence>
<accession>A0ABQ0AIN7</accession>
<evidence type="ECO:0000256" key="3">
    <source>
        <dbReference type="ARBA" id="ARBA00023163"/>
    </source>
</evidence>
<dbReference type="Gene3D" id="1.10.10.60">
    <property type="entry name" value="Homeodomain-like"/>
    <property type="match status" value="2"/>
</dbReference>
<organism evidence="5 6">
    <name type="scientific">Pseudophaeobacter arcticus</name>
    <dbReference type="NCBI Taxonomy" id="385492"/>
    <lineage>
        <taxon>Bacteria</taxon>
        <taxon>Pseudomonadati</taxon>
        <taxon>Pseudomonadota</taxon>
        <taxon>Alphaproteobacteria</taxon>
        <taxon>Rhodobacterales</taxon>
        <taxon>Paracoccaceae</taxon>
        <taxon>Pseudophaeobacter</taxon>
    </lineage>
</organism>
<dbReference type="InterPro" id="IPR029062">
    <property type="entry name" value="Class_I_gatase-like"/>
</dbReference>
<dbReference type="SUPFAM" id="SSF46689">
    <property type="entry name" value="Homeodomain-like"/>
    <property type="match status" value="2"/>
</dbReference>
<dbReference type="Pfam" id="PF01965">
    <property type="entry name" value="DJ-1_PfpI"/>
    <property type="match status" value="1"/>
</dbReference>
<dbReference type="PANTHER" id="PTHR43130:SF3">
    <property type="entry name" value="HTH-TYPE TRANSCRIPTIONAL REGULATOR RV1931C"/>
    <property type="match status" value="1"/>
</dbReference>
<gene>
    <name evidence="5" type="ORF">NBRC116598_11520</name>
</gene>
<dbReference type="PANTHER" id="PTHR43130">
    <property type="entry name" value="ARAC-FAMILY TRANSCRIPTIONAL REGULATOR"/>
    <property type="match status" value="1"/>
</dbReference>
<feature type="domain" description="HTH araC/xylS-type" evidence="4">
    <location>
        <begin position="203"/>
        <end position="301"/>
    </location>
</feature>
<dbReference type="InterPro" id="IPR018062">
    <property type="entry name" value="HTH_AraC-typ_CS"/>
</dbReference>
<evidence type="ECO:0000313" key="5">
    <source>
        <dbReference type="EMBL" id="GAA6195708.1"/>
    </source>
</evidence>
<keyword evidence="1" id="KW-0805">Transcription regulation</keyword>
<dbReference type="InterPro" id="IPR009057">
    <property type="entry name" value="Homeodomain-like_sf"/>
</dbReference>
<evidence type="ECO:0000259" key="4">
    <source>
        <dbReference type="PROSITE" id="PS01124"/>
    </source>
</evidence>
<dbReference type="PROSITE" id="PS01124">
    <property type="entry name" value="HTH_ARAC_FAMILY_2"/>
    <property type="match status" value="1"/>
</dbReference>
<protein>
    <submittedName>
        <fullName evidence="5">GlxA family transcriptional regulator</fullName>
    </submittedName>
</protein>
<dbReference type="SUPFAM" id="SSF52317">
    <property type="entry name" value="Class I glutamine amidotransferase-like"/>
    <property type="match status" value="1"/>
</dbReference>
<dbReference type="EMBL" id="BAABWU010000003">
    <property type="protein sequence ID" value="GAA6195708.1"/>
    <property type="molecule type" value="Genomic_DNA"/>
</dbReference>
<comment type="caution">
    <text evidence="5">The sequence shown here is derived from an EMBL/GenBank/DDBJ whole genome shotgun (WGS) entry which is preliminary data.</text>
</comment>
<keyword evidence="2" id="KW-0238">DNA-binding</keyword>
<dbReference type="Pfam" id="PF12833">
    <property type="entry name" value="HTH_18"/>
    <property type="match status" value="1"/>
</dbReference>
<dbReference type="InterPro" id="IPR052158">
    <property type="entry name" value="INH-QAR"/>
</dbReference>
<dbReference type="Proteomes" id="UP001441944">
    <property type="component" value="Unassembled WGS sequence"/>
</dbReference>
<proteinExistence type="predicted"/>
<sequence>MQELPNISLALVDYPGVQKSALWGLADLFSLVPRLAPDVPGPEITLVSTATLPKQSFTAFVFPPSLEQQRGSPQDPLAHWAKSQHHGGAIACSVCAGAFWLGAAGLLQGRPATTHWALEQEFQARFPQVDLQAEEILIDDHDVITAGGLMAWLDLGLHLAGLWYGPSMVSKLSRHLLVDPAGRAQRHYSSFRPNRTHGNSGILKAQRHMDQHLAAPLASADLAQVASMSLRSFSRHFDRATGYTPAAYLQSLRIEKARNRLEQSTATVAEISWAVGYADLPAFSRAFKAVTGLTPGAYRDRFRTAPQSRRP</sequence>
<dbReference type="PROSITE" id="PS00041">
    <property type="entry name" value="HTH_ARAC_FAMILY_1"/>
    <property type="match status" value="1"/>
</dbReference>
<dbReference type="InterPro" id="IPR002818">
    <property type="entry name" value="DJ-1/PfpI"/>
</dbReference>
<name>A0ABQ0AIN7_9RHOB</name>
<keyword evidence="6" id="KW-1185">Reference proteome</keyword>
<dbReference type="SMART" id="SM00342">
    <property type="entry name" value="HTH_ARAC"/>
    <property type="match status" value="1"/>
</dbReference>
<evidence type="ECO:0000313" key="6">
    <source>
        <dbReference type="Proteomes" id="UP001441944"/>
    </source>
</evidence>
<dbReference type="Gene3D" id="3.40.50.880">
    <property type="match status" value="1"/>
</dbReference>
<reference evidence="5 6" key="1">
    <citation type="submission" date="2024-04" db="EMBL/GenBank/DDBJ databases">
        <title>Draft genome sequence of Pseudophaeobacter arcticus NBRC 116598.</title>
        <authorList>
            <person name="Miyakawa T."/>
            <person name="Kusuya Y."/>
            <person name="Miura T."/>
        </authorList>
    </citation>
    <scope>NUCLEOTIDE SEQUENCE [LARGE SCALE GENOMIC DNA]</scope>
    <source>
        <strain evidence="5 6">SU-CL00105</strain>
    </source>
</reference>
<dbReference type="InterPro" id="IPR020449">
    <property type="entry name" value="Tscrpt_reg_AraC-type_HTH"/>
</dbReference>
<dbReference type="PRINTS" id="PR00032">
    <property type="entry name" value="HTHARAC"/>
</dbReference>
<dbReference type="InterPro" id="IPR018060">
    <property type="entry name" value="HTH_AraC"/>
</dbReference>
<dbReference type="RefSeq" id="WP_353397836.1">
    <property type="nucleotide sequence ID" value="NZ_BAABWU010000003.1"/>
</dbReference>
<keyword evidence="3" id="KW-0804">Transcription</keyword>
<evidence type="ECO:0000256" key="2">
    <source>
        <dbReference type="ARBA" id="ARBA00023125"/>
    </source>
</evidence>